<evidence type="ECO:0000313" key="1">
    <source>
        <dbReference type="EMBL" id="KAK5862763.1"/>
    </source>
</evidence>
<name>A0AAN8APV5_ELEMC</name>
<keyword evidence="2" id="KW-1185">Reference proteome</keyword>
<reference evidence="1 2" key="1">
    <citation type="journal article" date="2023" name="Genes (Basel)">
        <title>Chromosome-Level Genome Assembly and Circadian Gene Repertoire of the Patagonia Blennie Eleginops maclovinus-The Closest Ancestral Proxy of Antarctic Cryonotothenioids.</title>
        <authorList>
            <person name="Cheng C.C."/>
            <person name="Rivera-Colon A.G."/>
            <person name="Minhas B.F."/>
            <person name="Wilson L."/>
            <person name="Rayamajhi N."/>
            <person name="Vargas-Chacoff L."/>
            <person name="Catchen J.M."/>
        </authorList>
    </citation>
    <scope>NUCLEOTIDE SEQUENCE [LARGE SCALE GENOMIC DNA]</scope>
    <source>
        <strain evidence="1">JMC-PN-2008</strain>
    </source>
</reference>
<evidence type="ECO:0000313" key="2">
    <source>
        <dbReference type="Proteomes" id="UP001346869"/>
    </source>
</evidence>
<comment type="caution">
    <text evidence="1">The sequence shown here is derived from an EMBL/GenBank/DDBJ whole genome shotgun (WGS) entry which is preliminary data.</text>
</comment>
<accession>A0AAN8APV5</accession>
<protein>
    <submittedName>
        <fullName evidence="1">Uncharacterized protein</fullName>
    </submittedName>
</protein>
<dbReference type="EMBL" id="JAUZQC010000012">
    <property type="protein sequence ID" value="KAK5862763.1"/>
    <property type="molecule type" value="Genomic_DNA"/>
</dbReference>
<dbReference type="AlphaFoldDB" id="A0AAN8APV5"/>
<dbReference type="Proteomes" id="UP001346869">
    <property type="component" value="Unassembled WGS sequence"/>
</dbReference>
<proteinExistence type="predicted"/>
<gene>
    <name evidence="1" type="ORF">PBY51_018127</name>
</gene>
<organism evidence="1 2">
    <name type="scientific">Eleginops maclovinus</name>
    <name type="common">Patagonian blennie</name>
    <name type="synonym">Eleginus maclovinus</name>
    <dbReference type="NCBI Taxonomy" id="56733"/>
    <lineage>
        <taxon>Eukaryota</taxon>
        <taxon>Metazoa</taxon>
        <taxon>Chordata</taxon>
        <taxon>Craniata</taxon>
        <taxon>Vertebrata</taxon>
        <taxon>Euteleostomi</taxon>
        <taxon>Actinopterygii</taxon>
        <taxon>Neopterygii</taxon>
        <taxon>Teleostei</taxon>
        <taxon>Neoteleostei</taxon>
        <taxon>Acanthomorphata</taxon>
        <taxon>Eupercaria</taxon>
        <taxon>Perciformes</taxon>
        <taxon>Notothenioidei</taxon>
        <taxon>Eleginopidae</taxon>
        <taxon>Eleginops</taxon>
    </lineage>
</organism>
<reference evidence="1 2" key="2">
    <citation type="journal article" date="2023" name="Mol. Biol. Evol.">
        <title>Genomics of Secondarily Temperate Adaptation in the Only Non-Antarctic Icefish.</title>
        <authorList>
            <person name="Rivera-Colon A.G."/>
            <person name="Rayamajhi N."/>
            <person name="Minhas B.F."/>
            <person name="Madrigal G."/>
            <person name="Bilyk K.T."/>
            <person name="Yoon V."/>
            <person name="Hune M."/>
            <person name="Gregory S."/>
            <person name="Cheng C.H.C."/>
            <person name="Catchen J.M."/>
        </authorList>
    </citation>
    <scope>NUCLEOTIDE SEQUENCE [LARGE SCALE GENOMIC DNA]</scope>
    <source>
        <strain evidence="1">JMC-PN-2008</strain>
    </source>
</reference>
<sequence length="19" mass="1960">MGPSQGEGGGERIPGRDPY</sequence>